<dbReference type="Pfam" id="PF00069">
    <property type="entry name" value="Pkinase"/>
    <property type="match status" value="1"/>
</dbReference>
<evidence type="ECO:0000256" key="3">
    <source>
        <dbReference type="ARBA" id="ARBA00022527"/>
    </source>
</evidence>
<keyword evidence="7" id="KW-0067">ATP-binding</keyword>
<comment type="caution">
    <text evidence="12">The sequence shown here is derived from an EMBL/GenBank/DDBJ whole genome shotgun (WGS) entry which is preliminary data.</text>
</comment>
<comment type="catalytic activity">
    <reaction evidence="8">
        <text>L-threonyl-[protein] + ATP = O-phospho-L-threonyl-[protein] + ADP + H(+)</text>
        <dbReference type="Rhea" id="RHEA:46608"/>
        <dbReference type="Rhea" id="RHEA-COMP:11060"/>
        <dbReference type="Rhea" id="RHEA-COMP:11605"/>
        <dbReference type="ChEBI" id="CHEBI:15378"/>
        <dbReference type="ChEBI" id="CHEBI:30013"/>
        <dbReference type="ChEBI" id="CHEBI:30616"/>
        <dbReference type="ChEBI" id="CHEBI:61977"/>
        <dbReference type="ChEBI" id="CHEBI:456216"/>
        <dbReference type="EC" id="2.7.11.22"/>
    </reaction>
</comment>
<dbReference type="GO" id="GO:0007346">
    <property type="term" value="P:regulation of mitotic cell cycle"/>
    <property type="evidence" value="ECO:0007669"/>
    <property type="project" value="TreeGrafter"/>
</dbReference>
<evidence type="ECO:0000313" key="13">
    <source>
        <dbReference type="Proteomes" id="UP000193498"/>
    </source>
</evidence>
<comment type="catalytic activity">
    <reaction evidence="9">
        <text>L-seryl-[protein] + ATP = O-phospho-L-seryl-[protein] + ADP + H(+)</text>
        <dbReference type="Rhea" id="RHEA:17989"/>
        <dbReference type="Rhea" id="RHEA-COMP:9863"/>
        <dbReference type="Rhea" id="RHEA-COMP:11604"/>
        <dbReference type="ChEBI" id="CHEBI:15378"/>
        <dbReference type="ChEBI" id="CHEBI:29999"/>
        <dbReference type="ChEBI" id="CHEBI:30616"/>
        <dbReference type="ChEBI" id="CHEBI:83421"/>
        <dbReference type="ChEBI" id="CHEBI:456216"/>
        <dbReference type="EC" id="2.7.11.22"/>
    </reaction>
</comment>
<dbReference type="PANTHER" id="PTHR24056">
    <property type="entry name" value="CELL DIVISION PROTEIN KINASE"/>
    <property type="match status" value="1"/>
</dbReference>
<dbReference type="PROSITE" id="PS00108">
    <property type="entry name" value="PROTEIN_KINASE_ST"/>
    <property type="match status" value="1"/>
</dbReference>
<protein>
    <recommendedName>
        <fullName evidence="2">cyclin-dependent kinase</fullName>
        <ecNumber evidence="2">2.7.11.22</ecNumber>
    </recommendedName>
</protein>
<dbReference type="GO" id="GO:0004693">
    <property type="term" value="F:cyclin-dependent protein serine/threonine kinase activity"/>
    <property type="evidence" value="ECO:0007669"/>
    <property type="project" value="UniProtKB-EC"/>
</dbReference>
<evidence type="ECO:0000259" key="11">
    <source>
        <dbReference type="PROSITE" id="PS50011"/>
    </source>
</evidence>
<evidence type="ECO:0000256" key="9">
    <source>
        <dbReference type="ARBA" id="ARBA00048367"/>
    </source>
</evidence>
<dbReference type="InterPro" id="IPR011009">
    <property type="entry name" value="Kinase-like_dom_sf"/>
</dbReference>
<dbReference type="EC" id="2.7.11.22" evidence="2"/>
<keyword evidence="13" id="KW-1185">Reference proteome</keyword>
<dbReference type="InterPro" id="IPR045267">
    <property type="entry name" value="CDK11/PITSLRE_STKc"/>
</dbReference>
<comment type="similarity">
    <text evidence="1">Belongs to the protein kinase superfamily. CMGC Ser/Thr protein kinase family. CDC2/CDKX subfamily.</text>
</comment>
<organism evidence="12 13">
    <name type="scientific">Basidiobolus meristosporus CBS 931.73</name>
    <dbReference type="NCBI Taxonomy" id="1314790"/>
    <lineage>
        <taxon>Eukaryota</taxon>
        <taxon>Fungi</taxon>
        <taxon>Fungi incertae sedis</taxon>
        <taxon>Zoopagomycota</taxon>
        <taxon>Entomophthoromycotina</taxon>
        <taxon>Basidiobolomycetes</taxon>
        <taxon>Basidiobolales</taxon>
        <taxon>Basidiobolaceae</taxon>
        <taxon>Basidiobolus</taxon>
    </lineage>
</organism>
<dbReference type="STRING" id="1314790.A0A1Y1XYQ1"/>
<evidence type="ECO:0000256" key="1">
    <source>
        <dbReference type="ARBA" id="ARBA00006485"/>
    </source>
</evidence>
<dbReference type="Gene3D" id="3.30.200.20">
    <property type="entry name" value="Phosphorylase Kinase, domain 1"/>
    <property type="match status" value="1"/>
</dbReference>
<evidence type="ECO:0000313" key="12">
    <source>
        <dbReference type="EMBL" id="ORX90494.1"/>
    </source>
</evidence>
<gene>
    <name evidence="12" type="ORF">K493DRAFT_265687</name>
</gene>
<dbReference type="EMBL" id="MCFE01000377">
    <property type="protein sequence ID" value="ORX90494.1"/>
    <property type="molecule type" value="Genomic_DNA"/>
</dbReference>
<name>A0A1Y1XYQ1_9FUNG</name>
<evidence type="ECO:0000256" key="6">
    <source>
        <dbReference type="ARBA" id="ARBA00022777"/>
    </source>
</evidence>
<reference evidence="12 13" key="1">
    <citation type="submission" date="2016-07" db="EMBL/GenBank/DDBJ databases">
        <title>Pervasive Adenine N6-methylation of Active Genes in Fungi.</title>
        <authorList>
            <consortium name="DOE Joint Genome Institute"/>
            <person name="Mondo S.J."/>
            <person name="Dannebaum R.O."/>
            <person name="Kuo R.C."/>
            <person name="Labutti K."/>
            <person name="Haridas S."/>
            <person name="Kuo A."/>
            <person name="Salamov A."/>
            <person name="Ahrendt S.R."/>
            <person name="Lipzen A."/>
            <person name="Sullivan W."/>
            <person name="Andreopoulos W.B."/>
            <person name="Clum A."/>
            <person name="Lindquist E."/>
            <person name="Daum C."/>
            <person name="Ramamoorthy G.K."/>
            <person name="Gryganskyi A."/>
            <person name="Culley D."/>
            <person name="Magnuson J.K."/>
            <person name="James T.Y."/>
            <person name="O'Malley M.A."/>
            <person name="Stajich J.E."/>
            <person name="Spatafora J.W."/>
            <person name="Visel A."/>
            <person name="Grigoriev I.V."/>
        </authorList>
    </citation>
    <scope>NUCLEOTIDE SEQUENCE [LARGE SCALE GENOMIC DNA]</scope>
    <source>
        <strain evidence="12 13">CBS 931.73</strain>
    </source>
</reference>
<keyword evidence="4" id="KW-0808">Transferase</keyword>
<dbReference type="SMART" id="SM00220">
    <property type="entry name" value="S_TKc"/>
    <property type="match status" value="1"/>
</dbReference>
<dbReference type="PROSITE" id="PS50011">
    <property type="entry name" value="PROTEIN_KINASE_DOM"/>
    <property type="match status" value="1"/>
</dbReference>
<dbReference type="FunFam" id="3.30.200.20:FF:000054">
    <property type="entry name" value="Cyclin-dependent kinase 11B"/>
    <property type="match status" value="1"/>
</dbReference>
<evidence type="ECO:0000256" key="5">
    <source>
        <dbReference type="ARBA" id="ARBA00022741"/>
    </source>
</evidence>
<dbReference type="AlphaFoldDB" id="A0A1Y1XYQ1"/>
<dbReference type="FunFam" id="1.10.510.10:FF:000211">
    <property type="entry name" value="Cyclin-dependent kinase G-2"/>
    <property type="match status" value="1"/>
</dbReference>
<evidence type="ECO:0000256" key="10">
    <source>
        <dbReference type="SAM" id="MobiDB-lite"/>
    </source>
</evidence>
<proteinExistence type="inferred from homology"/>
<dbReference type="InterPro" id="IPR008271">
    <property type="entry name" value="Ser/Thr_kinase_AS"/>
</dbReference>
<dbReference type="InParanoid" id="A0A1Y1XYQ1"/>
<dbReference type="GO" id="GO:0005524">
    <property type="term" value="F:ATP binding"/>
    <property type="evidence" value="ECO:0007669"/>
    <property type="project" value="UniProtKB-KW"/>
</dbReference>
<feature type="region of interest" description="Disordered" evidence="10">
    <location>
        <begin position="1"/>
        <end position="78"/>
    </location>
</feature>
<evidence type="ECO:0000256" key="7">
    <source>
        <dbReference type="ARBA" id="ARBA00022840"/>
    </source>
</evidence>
<evidence type="ECO:0000256" key="2">
    <source>
        <dbReference type="ARBA" id="ARBA00012425"/>
    </source>
</evidence>
<keyword evidence="6 12" id="KW-0418">Kinase</keyword>
<dbReference type="FunCoup" id="A0A1Y1XYQ1">
    <property type="interactions" value="444"/>
</dbReference>
<dbReference type="Gene3D" id="1.10.510.10">
    <property type="entry name" value="Transferase(Phosphotransferase) domain 1"/>
    <property type="match status" value="1"/>
</dbReference>
<feature type="domain" description="Protein kinase" evidence="11">
    <location>
        <begin position="118"/>
        <end position="402"/>
    </location>
</feature>
<dbReference type="Proteomes" id="UP000193498">
    <property type="component" value="Unassembled WGS sequence"/>
</dbReference>
<dbReference type="CDD" id="cd07843">
    <property type="entry name" value="STKc_CDC2L1"/>
    <property type="match status" value="1"/>
</dbReference>
<dbReference type="PANTHER" id="PTHR24056:SF107">
    <property type="entry name" value="CYCLIN-DEPENDENT KINASE 11A-RELATED"/>
    <property type="match status" value="1"/>
</dbReference>
<sequence>MEGIANGSEKPQDLELGETNEDSQGNSLRRSKWDSNSESESEQPKPKKKKKSKQPALPQPIQGPQREFSKSPSPLLEPEDLPELEELTPEPITPPRPQEYYNHLLTPKLASCRHVDNFEKLNKISEGSYGVVYRARDRDTGEIVALKRLKLDKETNGFPVTSLRELHTLLVAKHPNIVNVREIVVGDSLNSIFIVMDFIEHDLKALMEDMKSPFLQSEIKTLMIQLLSAIALLHDNWIIHRDLKTSNLLLNNRGEIKVADFGLARKYGSPLGPMTQLVVTLWYRAPELLLGAKEYSTAIDIWSVGCIFGELINNEPLFPGRGEIEQLDKIFRLLGMPNEKIWPGFSNLPHAQNITFVNQPYNNLRNRFPYVTESGLDLLSKLLTYDPEKRITAEEALQHPYFKESPLPKDPSMFPTWPSKGAGERRRSCASPSAPQAAHGMENLDEEERGILNSILDYQGTESMGFRLRV</sequence>
<evidence type="ECO:0000256" key="8">
    <source>
        <dbReference type="ARBA" id="ARBA00047811"/>
    </source>
</evidence>
<dbReference type="InterPro" id="IPR050108">
    <property type="entry name" value="CDK"/>
</dbReference>
<dbReference type="InterPro" id="IPR000719">
    <property type="entry name" value="Prot_kinase_dom"/>
</dbReference>
<dbReference type="GO" id="GO:0005634">
    <property type="term" value="C:nucleus"/>
    <property type="evidence" value="ECO:0007669"/>
    <property type="project" value="TreeGrafter"/>
</dbReference>
<accession>A0A1Y1XYQ1</accession>
<evidence type="ECO:0000256" key="4">
    <source>
        <dbReference type="ARBA" id="ARBA00022679"/>
    </source>
</evidence>
<feature type="region of interest" description="Disordered" evidence="10">
    <location>
        <begin position="404"/>
        <end position="443"/>
    </location>
</feature>
<dbReference type="OrthoDB" id="1732493at2759"/>
<keyword evidence="5" id="KW-0547">Nucleotide-binding</keyword>
<dbReference type="SUPFAM" id="SSF56112">
    <property type="entry name" value="Protein kinase-like (PK-like)"/>
    <property type="match status" value="1"/>
</dbReference>
<keyword evidence="3" id="KW-0723">Serine/threonine-protein kinase</keyword>